<evidence type="ECO:0000256" key="2">
    <source>
        <dbReference type="SAM" id="SignalP"/>
    </source>
</evidence>
<evidence type="ECO:0000256" key="1">
    <source>
        <dbReference type="SAM" id="MobiDB-lite"/>
    </source>
</evidence>
<evidence type="ECO:0000313" key="3">
    <source>
        <dbReference type="EMBL" id="KAF2970828.1"/>
    </source>
</evidence>
<protein>
    <submittedName>
        <fullName evidence="3">Uncharacterized protein</fullName>
    </submittedName>
</protein>
<feature type="chain" id="PRO_5028958538" evidence="2">
    <location>
        <begin position="19"/>
        <end position="236"/>
    </location>
</feature>
<dbReference type="Proteomes" id="UP000481858">
    <property type="component" value="Unassembled WGS sequence"/>
</dbReference>
<gene>
    <name evidence="3" type="ORF">GQX73_g2786</name>
</gene>
<comment type="caution">
    <text evidence="3">The sequence shown here is derived from an EMBL/GenBank/DDBJ whole genome shotgun (WGS) entry which is preliminary data.</text>
</comment>
<keyword evidence="2" id="KW-0732">Signal</keyword>
<evidence type="ECO:0000313" key="4">
    <source>
        <dbReference type="Proteomes" id="UP000481858"/>
    </source>
</evidence>
<feature type="region of interest" description="Disordered" evidence="1">
    <location>
        <begin position="179"/>
        <end position="236"/>
    </location>
</feature>
<accession>A0A7C8MUN7</accession>
<feature type="signal peptide" evidence="2">
    <location>
        <begin position="1"/>
        <end position="18"/>
    </location>
</feature>
<dbReference type="AlphaFoldDB" id="A0A7C8MUN7"/>
<dbReference type="EMBL" id="WUBL01000019">
    <property type="protein sequence ID" value="KAF2970828.1"/>
    <property type="molecule type" value="Genomic_DNA"/>
</dbReference>
<dbReference type="InParanoid" id="A0A7C8MUN7"/>
<dbReference type="OrthoDB" id="3557178at2759"/>
<proteinExistence type="predicted"/>
<organism evidence="3 4">
    <name type="scientific">Xylaria multiplex</name>
    <dbReference type="NCBI Taxonomy" id="323545"/>
    <lineage>
        <taxon>Eukaryota</taxon>
        <taxon>Fungi</taxon>
        <taxon>Dikarya</taxon>
        <taxon>Ascomycota</taxon>
        <taxon>Pezizomycotina</taxon>
        <taxon>Sordariomycetes</taxon>
        <taxon>Xylariomycetidae</taxon>
        <taxon>Xylariales</taxon>
        <taxon>Xylariaceae</taxon>
        <taxon>Xylaria</taxon>
    </lineage>
</organism>
<keyword evidence="4" id="KW-1185">Reference proteome</keyword>
<sequence>MLPLWIILFSSTCRSTSTTLSDKDDQRFIGYHKQATTSIRFSAGEGIEWRTSGSYAGDCKSTGTSCVFATKCADNTLYWDNGSWDECGNGSSCVKFTVLQTSPDGWPSATNFSCMSDCAIDVRVDLDVVNIIINYIIINFNINTKIIIAIDNIGLSEYYTSTTTPTRLGTRYFIWQSQHPPDNRSSRPNGSRVCSDRSGDMARSAYTEVEDGKGAAKTQHSLRSGIQHGYPNAPRA</sequence>
<reference evidence="3 4" key="1">
    <citation type="submission" date="2019-12" db="EMBL/GenBank/DDBJ databases">
        <title>Draft genome sequence of the ascomycete Xylaria multiplex DSM 110363.</title>
        <authorList>
            <person name="Buettner E."/>
            <person name="Kellner H."/>
        </authorList>
    </citation>
    <scope>NUCLEOTIDE SEQUENCE [LARGE SCALE GENOMIC DNA]</scope>
    <source>
        <strain evidence="3 4">DSM 110363</strain>
    </source>
</reference>
<name>A0A7C8MUN7_9PEZI</name>